<dbReference type="PANTHER" id="PTHR11078">
    <property type="entry name" value="N UTILIZATION SUBSTANCE PROTEIN B-RELATED"/>
    <property type="match status" value="1"/>
</dbReference>
<evidence type="ECO:0000256" key="6">
    <source>
        <dbReference type="HAMAP-Rule" id="MF_00073"/>
    </source>
</evidence>
<dbReference type="InterPro" id="IPR006027">
    <property type="entry name" value="NusB_RsmB_TIM44"/>
</dbReference>
<evidence type="ECO:0000256" key="2">
    <source>
        <dbReference type="ARBA" id="ARBA00022814"/>
    </source>
</evidence>
<organism evidence="8 9">
    <name type="scientific">Candidatus Magnetobacterium bavaricum</name>
    <dbReference type="NCBI Taxonomy" id="29290"/>
    <lineage>
        <taxon>Bacteria</taxon>
        <taxon>Pseudomonadati</taxon>
        <taxon>Nitrospirota</taxon>
        <taxon>Thermodesulfovibrionia</taxon>
        <taxon>Thermodesulfovibrionales</taxon>
        <taxon>Candidatus Magnetobacteriaceae</taxon>
        <taxon>Candidatus Magnetobacterium</taxon>
    </lineage>
</organism>
<reference evidence="8 9" key="1">
    <citation type="submission" date="2015-02" db="EMBL/GenBank/DDBJ databases">
        <title>Single-cell genomics of uncultivated deep-branching MTB reveals a conserved set of magnetosome genes.</title>
        <authorList>
            <person name="Kolinko S."/>
            <person name="Richter M."/>
            <person name="Glockner F.O."/>
            <person name="Brachmann A."/>
            <person name="Schuler D."/>
        </authorList>
    </citation>
    <scope>NUCLEOTIDE SEQUENCE [LARGE SCALE GENOMIC DNA]</scope>
    <source>
        <strain evidence="8">TM-1</strain>
    </source>
</reference>
<keyword evidence="4 6" id="KW-0805">Transcription regulation</keyword>
<dbReference type="Pfam" id="PF01029">
    <property type="entry name" value="NusB"/>
    <property type="match status" value="1"/>
</dbReference>
<proteinExistence type="inferred from homology"/>
<comment type="similarity">
    <text evidence="1 6">Belongs to the NusB family.</text>
</comment>
<keyword evidence="3 6" id="KW-0694">RNA-binding</keyword>
<dbReference type="PATRIC" id="fig|29290.4.peg.7211"/>
<evidence type="ECO:0000256" key="3">
    <source>
        <dbReference type="ARBA" id="ARBA00022884"/>
    </source>
</evidence>
<dbReference type="InterPro" id="IPR011605">
    <property type="entry name" value="NusB_fam"/>
</dbReference>
<dbReference type="GO" id="GO:0003723">
    <property type="term" value="F:RNA binding"/>
    <property type="evidence" value="ECO:0007669"/>
    <property type="project" value="UniProtKB-UniRule"/>
</dbReference>
<dbReference type="GO" id="GO:0031564">
    <property type="term" value="P:transcription antitermination"/>
    <property type="evidence" value="ECO:0007669"/>
    <property type="project" value="UniProtKB-KW"/>
</dbReference>
<comment type="caution">
    <text evidence="8">The sequence shown here is derived from an EMBL/GenBank/DDBJ whole genome shotgun (WGS) entry which is preliminary data.</text>
</comment>
<feature type="domain" description="NusB/RsmB/TIM44" evidence="7">
    <location>
        <begin position="4"/>
        <end position="129"/>
    </location>
</feature>
<dbReference type="InterPro" id="IPR035926">
    <property type="entry name" value="NusB-like_sf"/>
</dbReference>
<dbReference type="NCBIfam" id="TIGR01951">
    <property type="entry name" value="nusB"/>
    <property type="match status" value="1"/>
</dbReference>
<dbReference type="Gene3D" id="1.10.940.10">
    <property type="entry name" value="NusB-like"/>
    <property type="match status" value="1"/>
</dbReference>
<evidence type="ECO:0000313" key="8">
    <source>
        <dbReference type="EMBL" id="KJU82370.1"/>
    </source>
</evidence>
<keyword evidence="2 6" id="KW-0889">Transcription antitermination</keyword>
<evidence type="ECO:0000256" key="4">
    <source>
        <dbReference type="ARBA" id="ARBA00023015"/>
    </source>
</evidence>
<accession>A0A0F3GKC6</accession>
<evidence type="ECO:0000256" key="1">
    <source>
        <dbReference type="ARBA" id="ARBA00005952"/>
    </source>
</evidence>
<dbReference type="GO" id="GO:0006353">
    <property type="term" value="P:DNA-templated transcription termination"/>
    <property type="evidence" value="ECO:0007669"/>
    <property type="project" value="UniProtKB-UniRule"/>
</dbReference>
<sequence length="143" mass="16252">MTRRQAREVVLQNLFQFDFTGKVPGRSEQEEFLKDRAPSKEIIAFIDDLVAGTINHIKEIDEIIAVASQHWQLQRLAAVDRNILRAATYELLYRDDIPAAVTINEAVDIAKKFSTGDSYSFINGVLDKISGDRQNKRSTDKKN</sequence>
<keyword evidence="9" id="KW-1185">Reference proteome</keyword>
<evidence type="ECO:0000313" key="9">
    <source>
        <dbReference type="Proteomes" id="UP000033423"/>
    </source>
</evidence>
<name>A0A0F3GKC6_9BACT</name>
<gene>
    <name evidence="6" type="primary">nusB</name>
    <name evidence="8" type="ORF">MBAV_005438</name>
</gene>
<evidence type="ECO:0000256" key="5">
    <source>
        <dbReference type="ARBA" id="ARBA00023163"/>
    </source>
</evidence>
<dbReference type="CDD" id="cd00619">
    <property type="entry name" value="Terminator_NusB"/>
    <property type="match status" value="1"/>
</dbReference>
<protein>
    <recommendedName>
        <fullName evidence="6">Transcription antitermination protein NusB</fullName>
    </recommendedName>
    <alternativeName>
        <fullName evidence="6">Antitermination factor NusB</fullName>
    </alternativeName>
</protein>
<dbReference type="Proteomes" id="UP000033423">
    <property type="component" value="Unassembled WGS sequence"/>
</dbReference>
<dbReference type="HAMAP" id="MF_00073">
    <property type="entry name" value="NusB"/>
    <property type="match status" value="1"/>
</dbReference>
<comment type="function">
    <text evidence="6">Involved in transcription antitermination. Required for transcription of ribosomal RNA (rRNA) genes. Binds specifically to the boxA antiterminator sequence of the ribosomal RNA (rrn) operons.</text>
</comment>
<dbReference type="EMBL" id="LACI01002343">
    <property type="protein sequence ID" value="KJU82370.1"/>
    <property type="molecule type" value="Genomic_DNA"/>
</dbReference>
<keyword evidence="5 6" id="KW-0804">Transcription</keyword>
<evidence type="ECO:0000259" key="7">
    <source>
        <dbReference type="Pfam" id="PF01029"/>
    </source>
</evidence>
<dbReference type="SUPFAM" id="SSF48013">
    <property type="entry name" value="NusB-like"/>
    <property type="match status" value="1"/>
</dbReference>
<dbReference type="AlphaFoldDB" id="A0A0F3GKC6"/>
<dbReference type="GO" id="GO:0005829">
    <property type="term" value="C:cytosol"/>
    <property type="evidence" value="ECO:0007669"/>
    <property type="project" value="TreeGrafter"/>
</dbReference>
<dbReference type="PANTHER" id="PTHR11078:SF3">
    <property type="entry name" value="ANTITERMINATION NUSB DOMAIN-CONTAINING PROTEIN"/>
    <property type="match status" value="1"/>
</dbReference>